<protein>
    <submittedName>
        <fullName evidence="4">Uncharacterized protein</fullName>
    </submittedName>
</protein>
<dbReference type="AlphaFoldDB" id="A0A6A5HX22"/>
<dbReference type="Pfam" id="PF00092">
    <property type="entry name" value="VWA"/>
    <property type="match status" value="2"/>
</dbReference>
<dbReference type="SMART" id="SM00327">
    <property type="entry name" value="VWA"/>
    <property type="match status" value="2"/>
</dbReference>
<feature type="signal peptide" evidence="1">
    <location>
        <begin position="1"/>
        <end position="16"/>
    </location>
</feature>
<dbReference type="Gene3D" id="3.10.100.10">
    <property type="entry name" value="Mannose-Binding Protein A, subunit A"/>
    <property type="match status" value="2"/>
</dbReference>
<dbReference type="KEGG" id="crq:GCK72_003280"/>
<dbReference type="PROSITE" id="PS50234">
    <property type="entry name" value="VWFA"/>
    <property type="match status" value="2"/>
</dbReference>
<gene>
    <name evidence="4" type="ORF">GCK72_003280</name>
</gene>
<dbReference type="CDD" id="cd00037">
    <property type="entry name" value="CLECT"/>
    <property type="match status" value="2"/>
</dbReference>
<evidence type="ECO:0000256" key="1">
    <source>
        <dbReference type="SAM" id="SignalP"/>
    </source>
</evidence>
<evidence type="ECO:0000313" key="4">
    <source>
        <dbReference type="EMBL" id="KAF1771454.1"/>
    </source>
</evidence>
<dbReference type="CTD" id="9801931"/>
<dbReference type="InterPro" id="IPR016187">
    <property type="entry name" value="CTDL_fold"/>
</dbReference>
<dbReference type="PANTHER" id="PTHR31024">
    <property type="entry name" value="C-TYPE LECTIN"/>
    <property type="match status" value="1"/>
</dbReference>
<dbReference type="InterPro" id="IPR036465">
    <property type="entry name" value="vWFA_dom_sf"/>
</dbReference>
<evidence type="ECO:0000313" key="5">
    <source>
        <dbReference type="Proteomes" id="UP000483820"/>
    </source>
</evidence>
<dbReference type="InterPro" id="IPR002035">
    <property type="entry name" value="VWF_A"/>
</dbReference>
<evidence type="ECO:0000259" key="2">
    <source>
        <dbReference type="PROSITE" id="PS50041"/>
    </source>
</evidence>
<dbReference type="GeneID" id="9801931"/>
<name>A0A6A5HX22_CAERE</name>
<dbReference type="PROSITE" id="PS50041">
    <property type="entry name" value="C_TYPE_LECTIN_2"/>
    <property type="match status" value="2"/>
</dbReference>
<dbReference type="GO" id="GO:0045087">
    <property type="term" value="P:innate immune response"/>
    <property type="evidence" value="ECO:0007669"/>
    <property type="project" value="TreeGrafter"/>
</dbReference>
<dbReference type="SUPFAM" id="SSF53300">
    <property type="entry name" value="vWA-like"/>
    <property type="match status" value="2"/>
</dbReference>
<feature type="domain" description="C-type lectin" evidence="2">
    <location>
        <begin position="253"/>
        <end position="368"/>
    </location>
</feature>
<dbReference type="InterPro" id="IPR001304">
    <property type="entry name" value="C-type_lectin-like"/>
</dbReference>
<dbReference type="Proteomes" id="UP000483820">
    <property type="component" value="Chromosome I"/>
</dbReference>
<dbReference type="EMBL" id="WUAV01000001">
    <property type="protein sequence ID" value="KAF1771454.1"/>
    <property type="molecule type" value="Genomic_DNA"/>
</dbReference>
<keyword evidence="1" id="KW-0732">Signal</keyword>
<dbReference type="Gene3D" id="3.40.50.410">
    <property type="entry name" value="von Willebrand factor, type A domain"/>
    <property type="match status" value="2"/>
</dbReference>
<sequence>MKFRFILLSFVATVYAEPYDPQSYVDRPCGTDLSNLWLDVIAVVDNSQGMNTDRLKDVAANILSVFSSGTRIGSDPVEPRTTRLGLVTYNNIATLNADLNQYQSYIDAYNGILDALSTAVETSESYVATGLILAEKMFKEQSVNTTRGHYKRVVIVYASEYKGDGELDPLPVANRLKGSDVNIITVAYQQPGSVGLQKDLTQIASPGFSFSDDDSELGILNGKIQSALLQSNCFCPNDWIQYRESYSDPASSRYGVCIQAVTIPANWLSAKLRCSNQWNNSSLATEFSQDKHDFILEAVKDTPGFAPPYRYHIGLNYVSGSWVWTQPTGRQQVPLQQPLMWLSGYPQMATSQSAVMNIQSGHGTGWQNIATMMLSANSICETYSCDTDNYCNAYNADTYSPYSPLSYVDRPCGTDLSNLWLDVVLVVDNSHGMTNEGLANVSSSILSIFGNGTRIGTNLTEHRTTRVGLITYNAEATQIADLNELQSFFNLTNHVNSSLAEVSNSTWSFEKVGLKAAYDLLQNQSFPPNSRSHYQKVVILFASDSQAQNSEELDPYPMDYQLKEAGVKIVTVGYGNETLLERLSNISSPEYAFDGYDKDVTAKVQAALLKINCFCPPTWTQYTSSYANSSSYHYGLCIQLMPTLTPWRTAQLNCSSYGNHSNLATEYNKAKHDFLLEAVKNTPEFSPPYQYHIGLNLVNGTWTWDQPRNGSLPLLSWSNWILGFQGDAEARGVINIESENLEEGTTGWLNINDMKIKAGYICESYACDTDNYCDG</sequence>
<feature type="domain" description="VWFA" evidence="3">
    <location>
        <begin position="422"/>
        <end position="608"/>
    </location>
</feature>
<reference evidence="4 5" key="1">
    <citation type="submission" date="2019-12" db="EMBL/GenBank/DDBJ databases">
        <title>Chromosome-level assembly of the Caenorhabditis remanei genome.</title>
        <authorList>
            <person name="Teterina A.A."/>
            <person name="Willis J.H."/>
            <person name="Phillips P.C."/>
        </authorList>
    </citation>
    <scope>NUCLEOTIDE SEQUENCE [LARGE SCALE GENOMIC DNA]</scope>
    <source>
        <strain evidence="4 5">PX506</strain>
        <tissue evidence="4">Whole organism</tissue>
    </source>
</reference>
<dbReference type="SUPFAM" id="SSF56436">
    <property type="entry name" value="C-type lectin-like"/>
    <property type="match status" value="2"/>
</dbReference>
<evidence type="ECO:0000259" key="3">
    <source>
        <dbReference type="PROSITE" id="PS50234"/>
    </source>
</evidence>
<organism evidence="4 5">
    <name type="scientific">Caenorhabditis remanei</name>
    <name type="common">Caenorhabditis vulgaris</name>
    <dbReference type="NCBI Taxonomy" id="31234"/>
    <lineage>
        <taxon>Eukaryota</taxon>
        <taxon>Metazoa</taxon>
        <taxon>Ecdysozoa</taxon>
        <taxon>Nematoda</taxon>
        <taxon>Chromadorea</taxon>
        <taxon>Rhabditida</taxon>
        <taxon>Rhabditina</taxon>
        <taxon>Rhabditomorpha</taxon>
        <taxon>Rhabditoidea</taxon>
        <taxon>Rhabditidae</taxon>
        <taxon>Peloderinae</taxon>
        <taxon>Caenorhabditis</taxon>
    </lineage>
</organism>
<proteinExistence type="predicted"/>
<accession>A0A6A5HX22</accession>
<dbReference type="PANTHER" id="PTHR31024:SF6">
    <property type="entry name" value="VWFA DOMAIN-CONTAINING PROTEIN"/>
    <property type="match status" value="1"/>
</dbReference>
<dbReference type="InterPro" id="IPR016186">
    <property type="entry name" value="C-type_lectin-like/link_sf"/>
</dbReference>
<feature type="domain" description="C-type lectin" evidence="2">
    <location>
        <begin position="633"/>
        <end position="763"/>
    </location>
</feature>
<feature type="domain" description="VWFA" evidence="3">
    <location>
        <begin position="39"/>
        <end position="228"/>
    </location>
</feature>
<dbReference type="SMART" id="SM00034">
    <property type="entry name" value="CLECT"/>
    <property type="match status" value="2"/>
</dbReference>
<feature type="chain" id="PRO_5025670147" evidence="1">
    <location>
        <begin position="17"/>
        <end position="775"/>
    </location>
</feature>
<comment type="caution">
    <text evidence="4">The sequence shown here is derived from an EMBL/GenBank/DDBJ whole genome shotgun (WGS) entry which is preliminary data.</text>
</comment>
<dbReference type="RefSeq" id="XP_053592588.1">
    <property type="nucleotide sequence ID" value="XM_053723943.1"/>
</dbReference>